<dbReference type="EMBL" id="CP079105">
    <property type="protein sequence ID" value="QXQ12732.1"/>
    <property type="molecule type" value="Genomic_DNA"/>
</dbReference>
<dbReference type="Proteomes" id="UP000887023">
    <property type="component" value="Chromosome"/>
</dbReference>
<protein>
    <submittedName>
        <fullName evidence="1">DUF3515 domain-containing protein</fullName>
    </submittedName>
</protein>
<name>A0ABX8S6D9_9ACTN</name>
<evidence type="ECO:0000313" key="2">
    <source>
        <dbReference type="Proteomes" id="UP000887023"/>
    </source>
</evidence>
<reference evidence="1" key="1">
    <citation type="submission" date="2021-07" db="EMBL/GenBank/DDBJ databases">
        <title>Candidatus Kaistella beijingensis sp. nov. isolated from a municipal wastewater treatment plant is involved in sludge foaming.</title>
        <authorList>
            <person name="Song Y."/>
            <person name="Liu S.-J."/>
        </authorList>
    </citation>
    <scope>NUCLEOTIDE SEQUENCE</scope>
    <source>
        <strain evidence="1">DSM 43998</strain>
    </source>
</reference>
<organism evidence="1 2">
    <name type="scientific">Skermania pinensis</name>
    <dbReference type="NCBI Taxonomy" id="39122"/>
    <lineage>
        <taxon>Bacteria</taxon>
        <taxon>Bacillati</taxon>
        <taxon>Actinomycetota</taxon>
        <taxon>Actinomycetes</taxon>
        <taxon>Mycobacteriales</taxon>
        <taxon>Gordoniaceae</taxon>
        <taxon>Skermania</taxon>
    </lineage>
</organism>
<sequence>MIIAAARIDDHRSTDPVRLPTNQAAAPAAPSPECTSLLAAMPDELGDYPTARIAEPVPPGTHAWRRSDGTAPIVLRCGLDRPPEFTVGAALQQVDGVLWFEAANPDPTTSTWYAVDRAVYVTLSLPRDAGPTPLQVVAEAITAALPARPIDPAPVPG</sequence>
<gene>
    <name evidence="1" type="ORF">KV203_12355</name>
</gene>
<accession>A0ABX8S6D9</accession>
<evidence type="ECO:0000313" key="1">
    <source>
        <dbReference type="EMBL" id="QXQ12732.1"/>
    </source>
</evidence>
<keyword evidence="2" id="KW-1185">Reference proteome</keyword>
<proteinExistence type="predicted"/>
<dbReference type="InterPro" id="IPR021903">
    <property type="entry name" value="DUF3515"/>
</dbReference>
<dbReference type="Pfam" id="PF12028">
    <property type="entry name" value="DUF3515"/>
    <property type="match status" value="1"/>
</dbReference>